<accession>A0ABX9P1U8</accession>
<evidence type="ECO:0000313" key="6">
    <source>
        <dbReference type="Proteomes" id="UP000284119"/>
    </source>
</evidence>
<dbReference type="Pfam" id="PF03543">
    <property type="entry name" value="Peptidase_C58"/>
    <property type="match status" value="1"/>
</dbReference>
<protein>
    <recommendedName>
        <fullName evidence="4">Peptidase C58 YopT-type domain-containing protein</fullName>
    </recommendedName>
</protein>
<gene>
    <name evidence="5" type="ORF">D5396_14640</name>
</gene>
<name>A0ABX9P1U8_9GAMM</name>
<reference evidence="5 6" key="1">
    <citation type="submission" date="2018-09" db="EMBL/GenBank/DDBJ databases">
        <authorList>
            <person name="Le Fleche-Mateos A."/>
        </authorList>
    </citation>
    <scope>NUCLEOTIDE SEQUENCE [LARGE SCALE GENOMIC DNA]</scope>
    <source>
        <strain evidence="5 6">DSM 30078</strain>
    </source>
</reference>
<dbReference type="InterPro" id="IPR038765">
    <property type="entry name" value="Papain-like_cys_pep_sf"/>
</dbReference>
<keyword evidence="3" id="KW-0788">Thiol protease</keyword>
<evidence type="ECO:0000256" key="2">
    <source>
        <dbReference type="ARBA" id="ARBA00022801"/>
    </source>
</evidence>
<dbReference type="SUPFAM" id="SSF54001">
    <property type="entry name" value="Cysteine proteinases"/>
    <property type="match status" value="1"/>
</dbReference>
<organism evidence="5 6">
    <name type="scientific">Rahnella inusitata</name>
    <dbReference type="NCBI Taxonomy" id="58169"/>
    <lineage>
        <taxon>Bacteria</taxon>
        <taxon>Pseudomonadati</taxon>
        <taxon>Pseudomonadota</taxon>
        <taxon>Gammaproteobacteria</taxon>
        <taxon>Enterobacterales</taxon>
        <taxon>Yersiniaceae</taxon>
        <taxon>Rahnella</taxon>
    </lineage>
</organism>
<dbReference type="EMBL" id="RAHG01000006">
    <property type="protein sequence ID" value="RJT12380.1"/>
    <property type="molecule type" value="Genomic_DNA"/>
</dbReference>
<evidence type="ECO:0000259" key="4">
    <source>
        <dbReference type="Pfam" id="PF03543"/>
    </source>
</evidence>
<evidence type="ECO:0000313" key="5">
    <source>
        <dbReference type="EMBL" id="RJT12380.1"/>
    </source>
</evidence>
<keyword evidence="2" id="KW-0378">Hydrolase</keyword>
<dbReference type="Proteomes" id="UP000284119">
    <property type="component" value="Unassembled WGS sequence"/>
</dbReference>
<proteinExistence type="predicted"/>
<comment type="caution">
    <text evidence="5">The sequence shown here is derived from an EMBL/GenBank/DDBJ whole genome shotgun (WGS) entry which is preliminary data.</text>
</comment>
<dbReference type="InterPro" id="IPR006473">
    <property type="entry name" value="Peptidase_C58_Yopt"/>
</dbReference>
<evidence type="ECO:0000256" key="1">
    <source>
        <dbReference type="ARBA" id="ARBA00022670"/>
    </source>
</evidence>
<evidence type="ECO:0000256" key="3">
    <source>
        <dbReference type="ARBA" id="ARBA00022807"/>
    </source>
</evidence>
<keyword evidence="6" id="KW-1185">Reference proteome</keyword>
<keyword evidence="1" id="KW-0645">Protease</keyword>
<dbReference type="Gene3D" id="3.90.70.20">
    <property type="match status" value="1"/>
</dbReference>
<feature type="domain" description="Peptidase C58 YopT-type" evidence="4">
    <location>
        <begin position="37"/>
        <end position="222"/>
    </location>
</feature>
<sequence>MAIFFSLSHTREKRRASMSKIMSFNQEGYISGHKKLKKHDDGCCFSLALAWLYATSKYKMSGDYFEKNKVQSRVTRWQKWHVKELKKSLLSQTDNLYFDDNDKLILSSGSAFAKNNIRLYNTVIAEQVKKWGHKRNLNLASSKTNFFTGNIDSAFTTSLFKEAIGSQTAPLYGLIIINGVLGVHAMGYSLTNDLDAIRFFDSNKGEFTFQRKNEFSDFINEYMSAVYPRLGDSWLVLKMNKTDKKHFFSF</sequence>